<dbReference type="SUPFAM" id="SSF103473">
    <property type="entry name" value="MFS general substrate transporter"/>
    <property type="match status" value="1"/>
</dbReference>
<comment type="subcellular location">
    <subcellularLocation>
        <location evidence="1">Cell membrane</location>
        <topology evidence="1">Multi-pass membrane protein</topology>
    </subcellularLocation>
</comment>
<feature type="transmembrane region" description="Helical" evidence="7">
    <location>
        <begin position="55"/>
        <end position="75"/>
    </location>
</feature>
<feature type="transmembrane region" description="Helical" evidence="7">
    <location>
        <begin position="171"/>
        <end position="195"/>
    </location>
</feature>
<feature type="transmembrane region" description="Helical" evidence="7">
    <location>
        <begin position="484"/>
        <end position="504"/>
    </location>
</feature>
<dbReference type="EMBL" id="JBHSLU010000068">
    <property type="protein sequence ID" value="MFC5507635.1"/>
    <property type="molecule type" value="Genomic_DNA"/>
</dbReference>
<dbReference type="InterPro" id="IPR011701">
    <property type="entry name" value="MFS"/>
</dbReference>
<gene>
    <name evidence="9" type="ORF">ACFPN9_20540</name>
</gene>
<keyword evidence="5 7" id="KW-1133">Transmembrane helix</keyword>
<dbReference type="Pfam" id="PF07690">
    <property type="entry name" value="MFS_1"/>
    <property type="match status" value="1"/>
</dbReference>
<dbReference type="InterPro" id="IPR036259">
    <property type="entry name" value="MFS_trans_sf"/>
</dbReference>
<dbReference type="PANTHER" id="PTHR42718">
    <property type="entry name" value="MAJOR FACILITATOR SUPERFAMILY MULTIDRUG TRANSPORTER MFSC"/>
    <property type="match status" value="1"/>
</dbReference>
<feature type="transmembrane region" description="Helical" evidence="7">
    <location>
        <begin position="233"/>
        <end position="253"/>
    </location>
</feature>
<evidence type="ECO:0000313" key="9">
    <source>
        <dbReference type="EMBL" id="MFC5507635.1"/>
    </source>
</evidence>
<feature type="transmembrane region" description="Helical" evidence="7">
    <location>
        <begin position="273"/>
        <end position="299"/>
    </location>
</feature>
<feature type="transmembrane region" description="Helical" evidence="7">
    <location>
        <begin position="87"/>
        <end position="106"/>
    </location>
</feature>
<keyword evidence="10" id="KW-1185">Reference proteome</keyword>
<dbReference type="RefSeq" id="WP_245282349.1">
    <property type="nucleotide sequence ID" value="NZ_JBHSLU010000068.1"/>
</dbReference>
<feature type="transmembrane region" description="Helical" evidence="7">
    <location>
        <begin position="311"/>
        <end position="332"/>
    </location>
</feature>
<feature type="transmembrane region" description="Helical" evidence="7">
    <location>
        <begin position="207"/>
        <end position="227"/>
    </location>
</feature>
<evidence type="ECO:0000256" key="4">
    <source>
        <dbReference type="ARBA" id="ARBA00022692"/>
    </source>
</evidence>
<dbReference type="Proteomes" id="UP001596060">
    <property type="component" value="Unassembled WGS sequence"/>
</dbReference>
<evidence type="ECO:0000259" key="8">
    <source>
        <dbReference type="PROSITE" id="PS50850"/>
    </source>
</evidence>
<keyword evidence="3" id="KW-1003">Cell membrane</keyword>
<feature type="transmembrane region" description="Helical" evidence="7">
    <location>
        <begin position="339"/>
        <end position="358"/>
    </location>
</feature>
<feature type="transmembrane region" description="Helical" evidence="7">
    <location>
        <begin position="145"/>
        <end position="165"/>
    </location>
</feature>
<dbReference type="Gene3D" id="1.20.1250.20">
    <property type="entry name" value="MFS general substrate transporter like domains"/>
    <property type="match status" value="1"/>
</dbReference>
<keyword evidence="4 7" id="KW-0812">Transmembrane</keyword>
<accession>A0ABW0P4P2</accession>
<dbReference type="PANTHER" id="PTHR42718:SF47">
    <property type="entry name" value="METHYL VIOLOGEN RESISTANCE PROTEIN SMVA"/>
    <property type="match status" value="1"/>
</dbReference>
<sequence length="514" mass="53307">MTPGPEMTATAPKATRRDWLGLAVIALPCLLYSMDLTVLNLAIPQLSVDLKPSAAQLLWIVDIYGFMVAGSLITMGTLGDRIGRRKLLLIGAAAFGLASVLAAFSTSAEMLIATRALLGIAGATLAPSTLSLIRNMFLDPKERSFAIGIWIASFSAGGAIGPLVGGLLLEHYWWGSVFLVGVPVMILLLVLGPFLLPEFKDPNAGRVDLASAALSLAAVLAVIYGIKHLAEHGIAWRAAAAIIAGLVIGGVFLRRQRRLSDPFLDLRLFRNPIISAALAINVLGFLFLFGSFLFIGQYFQLVRGFTPLEAGLWSLPSALAFILGTPIVPVLAHRFRPAQIMAVGLIMAALGFALLSRIDTGSSVSLVVVASVIFSLGFTPVVALTTELVVGSAPPERAGSAAAISETSLEFGGAVGIAILGSIVTAVYRSQMALTQPSGMAPDAARSAAATLGGAVAEAARLPPDLASSLLAAARMAFVAGMQLSALVAMVGLVVTAMTALVLLRNATAASHHG</sequence>
<evidence type="ECO:0000256" key="7">
    <source>
        <dbReference type="SAM" id="Phobius"/>
    </source>
</evidence>
<evidence type="ECO:0000256" key="3">
    <source>
        <dbReference type="ARBA" id="ARBA00022475"/>
    </source>
</evidence>
<keyword evidence="2" id="KW-0813">Transport</keyword>
<name>A0ABW0P4P2_9HYPH</name>
<feature type="domain" description="Major facilitator superfamily (MFS) profile" evidence="8">
    <location>
        <begin position="21"/>
        <end position="509"/>
    </location>
</feature>
<proteinExistence type="predicted"/>
<dbReference type="CDD" id="cd17321">
    <property type="entry name" value="MFS_MMR_MDR_like"/>
    <property type="match status" value="1"/>
</dbReference>
<evidence type="ECO:0000256" key="1">
    <source>
        <dbReference type="ARBA" id="ARBA00004651"/>
    </source>
</evidence>
<feature type="transmembrane region" description="Helical" evidence="7">
    <location>
        <begin position="112"/>
        <end position="133"/>
    </location>
</feature>
<evidence type="ECO:0000313" key="10">
    <source>
        <dbReference type="Proteomes" id="UP001596060"/>
    </source>
</evidence>
<dbReference type="InterPro" id="IPR020846">
    <property type="entry name" value="MFS_dom"/>
</dbReference>
<reference evidence="10" key="1">
    <citation type="journal article" date="2019" name="Int. J. Syst. Evol. Microbiol.">
        <title>The Global Catalogue of Microorganisms (GCM) 10K type strain sequencing project: providing services to taxonomists for standard genome sequencing and annotation.</title>
        <authorList>
            <consortium name="The Broad Institute Genomics Platform"/>
            <consortium name="The Broad Institute Genome Sequencing Center for Infectious Disease"/>
            <person name="Wu L."/>
            <person name="Ma J."/>
        </authorList>
    </citation>
    <scope>NUCLEOTIDE SEQUENCE [LARGE SCALE GENOMIC DNA]</scope>
    <source>
        <strain evidence="10">CCUG 43117</strain>
    </source>
</reference>
<feature type="transmembrane region" description="Helical" evidence="7">
    <location>
        <begin position="20"/>
        <end position="43"/>
    </location>
</feature>
<comment type="caution">
    <text evidence="9">The sequence shown here is derived from an EMBL/GenBank/DDBJ whole genome shotgun (WGS) entry which is preliminary data.</text>
</comment>
<keyword evidence="6 7" id="KW-0472">Membrane</keyword>
<organism evidence="9 10">
    <name type="scientific">Bosea massiliensis</name>
    <dbReference type="NCBI Taxonomy" id="151419"/>
    <lineage>
        <taxon>Bacteria</taxon>
        <taxon>Pseudomonadati</taxon>
        <taxon>Pseudomonadota</taxon>
        <taxon>Alphaproteobacteria</taxon>
        <taxon>Hyphomicrobiales</taxon>
        <taxon>Boseaceae</taxon>
        <taxon>Bosea</taxon>
    </lineage>
</organism>
<evidence type="ECO:0000256" key="6">
    <source>
        <dbReference type="ARBA" id="ARBA00023136"/>
    </source>
</evidence>
<evidence type="ECO:0000256" key="5">
    <source>
        <dbReference type="ARBA" id="ARBA00022989"/>
    </source>
</evidence>
<feature type="transmembrane region" description="Helical" evidence="7">
    <location>
        <begin position="364"/>
        <end position="390"/>
    </location>
</feature>
<evidence type="ECO:0000256" key="2">
    <source>
        <dbReference type="ARBA" id="ARBA00022448"/>
    </source>
</evidence>
<protein>
    <submittedName>
        <fullName evidence="9">MFS transporter</fullName>
    </submittedName>
</protein>
<feature type="transmembrane region" description="Helical" evidence="7">
    <location>
        <begin position="411"/>
        <end position="428"/>
    </location>
</feature>
<dbReference type="PROSITE" id="PS50850">
    <property type="entry name" value="MFS"/>
    <property type="match status" value="1"/>
</dbReference>